<evidence type="ECO:0000256" key="1">
    <source>
        <dbReference type="SAM" id="MobiDB-lite"/>
    </source>
</evidence>
<protein>
    <submittedName>
        <fullName evidence="2">Toprim domain-containing protein</fullName>
    </submittedName>
</protein>
<gene>
    <name evidence="2" type="ORF">RZO27_03915</name>
</gene>
<feature type="region of interest" description="Disordered" evidence="1">
    <location>
        <begin position="167"/>
        <end position="189"/>
    </location>
</feature>
<evidence type="ECO:0000313" key="2">
    <source>
        <dbReference type="EMBL" id="MDV2618278.1"/>
    </source>
</evidence>
<dbReference type="RefSeq" id="WP_317070686.1">
    <property type="nucleotide sequence ID" value="NZ_JAWHVN010000024.1"/>
</dbReference>
<accession>A0ABD5GM32</accession>
<evidence type="ECO:0000313" key="3">
    <source>
        <dbReference type="Proteomes" id="UP001186159"/>
    </source>
</evidence>
<proteinExistence type="predicted"/>
<reference evidence="2 3" key="1">
    <citation type="submission" date="2023-10" db="EMBL/GenBank/DDBJ databases">
        <title>Production of high quality cheese from raw caw milk (raw cheese).</title>
        <authorList>
            <person name="Samouris G."/>
        </authorList>
    </citation>
    <scope>NUCLEOTIDE SEQUENCE [LARGE SCALE GENOMIC DNA]</scope>
    <source>
        <strain evidence="2 3">MRS-5</strain>
    </source>
</reference>
<dbReference type="SUPFAM" id="SSF57783">
    <property type="entry name" value="Zinc beta-ribbon"/>
    <property type="match status" value="1"/>
</dbReference>
<sequence length="596" mass="67866">MLPMYAKLTNDFFEFHKEDSQILKKAGRSYVDGLLLSDSQNSYFVPFRSSLPLEAQRQYPNAVMLLGRQITNPETGVIEKSGLDFRKMVVIDSFKNNNLFTLVPYSNVSEIEQKNLQKRLQEFYDKAEKYVEGYKNYVALSNKPSQSEFKYSSLQYFHKELGIEQQNMQQDQSLTEKRDRANQEKNVRRDAIPQNKQTYQKKGFKRIPDEQVENAKNTSILAYAQAQGIQLEKTAQNEYRVSGTKIKFSTDKNLFSDYAGNTRNNGNKESGDVIAFAKYMKGLNFGQAVRDVLGTEGAGTYEVSQEQVPFSMPKSIINPERFEEGMVYMTKDRMIDSNMVLDLYRSGLIRQTKNGEVAFIWADGAEDVGLTLQGTQPLDYRSQITGNEKGGYDWKTGIGPNGLEKYPLKTEHAETYEQAEEAVVKDIAHRLPFKKQIWKNSTPHKGFNFRNSVTKEEIQKSSLTFGESAIDIISFAEHEGEKFREQGHLAVFQSLEGAHTKLATAVQAVEDFKTKYGQLPDEVIIATDNDKDGNLVEDKFKVLPPVQEYMKKGMKVIRAKPDHGKDWNDALKFSKSPIQQGVHPRISPNIPKGRSI</sequence>
<dbReference type="EMBL" id="JAWHVN010000024">
    <property type="protein sequence ID" value="MDV2618278.1"/>
    <property type="molecule type" value="Genomic_DNA"/>
</dbReference>
<dbReference type="Gene3D" id="3.40.1360.10">
    <property type="match status" value="1"/>
</dbReference>
<comment type="caution">
    <text evidence="2">The sequence shown here is derived from an EMBL/GenBank/DDBJ whole genome shotgun (WGS) entry which is preliminary data.</text>
</comment>
<dbReference type="AlphaFoldDB" id="A0ABD5GM32"/>
<dbReference type="Proteomes" id="UP001186159">
    <property type="component" value="Unassembled WGS sequence"/>
</dbReference>
<dbReference type="Pfam" id="PF13155">
    <property type="entry name" value="Toprim_2"/>
    <property type="match status" value="1"/>
</dbReference>
<organism evidence="2 3">
    <name type="scientific">Lactococcus lactis</name>
    <dbReference type="NCBI Taxonomy" id="1358"/>
    <lineage>
        <taxon>Bacteria</taxon>
        <taxon>Bacillati</taxon>
        <taxon>Bacillota</taxon>
        <taxon>Bacilli</taxon>
        <taxon>Lactobacillales</taxon>
        <taxon>Streptococcaceae</taxon>
        <taxon>Lactococcus</taxon>
    </lineage>
</organism>
<name>A0ABD5GM32_9LACT</name>
<feature type="compositionally biased region" description="Basic and acidic residues" evidence="1">
    <location>
        <begin position="174"/>
        <end position="189"/>
    </location>
</feature>